<proteinExistence type="predicted"/>
<name>A0ABV8CW87_9STRE</name>
<protein>
    <submittedName>
        <fullName evidence="1">MurR/RpiR family transcriptional regulator</fullName>
    </submittedName>
</protein>
<sequence length="238" mass="26940">MTHLSHIDRLFPNNTLHPEDGDVIQNILTMILNHENLDIRNIAQENFTSPSSISRLAKRAGFSHFKEFIFYLSQTQAQQQKNFLESLPFASSTSSWEAIGKQLEKAFTEKKVFLFGEGFCQFLVSYTYRKLLLKKIYSADLDGVEVSTVSDDTPHTLITFSHSGENKRGLQKITACQNLGGCTIAITASPNSSYTKVSDYCILVENQAATTDYENQNLNFFFGNTLNLMEFLIDKYSN</sequence>
<dbReference type="PANTHER" id="PTHR30514">
    <property type="entry name" value="GLUCOKINASE"/>
    <property type="match status" value="1"/>
</dbReference>
<dbReference type="EMBL" id="JBHRZV010000045">
    <property type="protein sequence ID" value="MFC3928073.1"/>
    <property type="molecule type" value="Genomic_DNA"/>
</dbReference>
<dbReference type="Gene3D" id="1.10.10.10">
    <property type="entry name" value="Winged helix-like DNA-binding domain superfamily/Winged helix DNA-binding domain"/>
    <property type="match status" value="1"/>
</dbReference>
<evidence type="ECO:0000313" key="1">
    <source>
        <dbReference type="EMBL" id="MFC3928073.1"/>
    </source>
</evidence>
<accession>A0ABV8CW87</accession>
<reference evidence="2" key="1">
    <citation type="journal article" date="2019" name="Int. J. Syst. Evol. Microbiol.">
        <title>The Global Catalogue of Microorganisms (GCM) 10K type strain sequencing project: providing services to taxonomists for standard genome sequencing and annotation.</title>
        <authorList>
            <consortium name="The Broad Institute Genomics Platform"/>
            <consortium name="The Broad Institute Genome Sequencing Center for Infectious Disease"/>
            <person name="Wu L."/>
            <person name="Ma J."/>
        </authorList>
    </citation>
    <scope>NUCLEOTIDE SEQUENCE [LARGE SCALE GENOMIC DNA]</scope>
    <source>
        <strain evidence="2">CCUG 67170</strain>
    </source>
</reference>
<organism evidence="1 2">
    <name type="scientific">Streptococcus caprae</name>
    <dbReference type="NCBI Taxonomy" id="1640501"/>
    <lineage>
        <taxon>Bacteria</taxon>
        <taxon>Bacillati</taxon>
        <taxon>Bacillota</taxon>
        <taxon>Bacilli</taxon>
        <taxon>Lactobacillales</taxon>
        <taxon>Streptococcaceae</taxon>
        <taxon>Streptococcus</taxon>
    </lineage>
</organism>
<dbReference type="SUPFAM" id="SSF46689">
    <property type="entry name" value="Homeodomain-like"/>
    <property type="match status" value="1"/>
</dbReference>
<dbReference type="RefSeq" id="WP_380426286.1">
    <property type="nucleotide sequence ID" value="NZ_JBHRZV010000045.1"/>
</dbReference>
<dbReference type="InterPro" id="IPR036388">
    <property type="entry name" value="WH-like_DNA-bd_sf"/>
</dbReference>
<dbReference type="SUPFAM" id="SSF53697">
    <property type="entry name" value="SIS domain"/>
    <property type="match status" value="1"/>
</dbReference>
<dbReference type="PANTHER" id="PTHR30514:SF21">
    <property type="entry name" value="RPIR-FAMILY TRANSCRIPTIONAL REGULATOR"/>
    <property type="match status" value="1"/>
</dbReference>
<comment type="caution">
    <text evidence="1">The sequence shown here is derived from an EMBL/GenBank/DDBJ whole genome shotgun (WGS) entry which is preliminary data.</text>
</comment>
<keyword evidence="2" id="KW-1185">Reference proteome</keyword>
<dbReference type="InterPro" id="IPR009057">
    <property type="entry name" value="Homeodomain-like_sf"/>
</dbReference>
<dbReference type="Proteomes" id="UP001595807">
    <property type="component" value="Unassembled WGS sequence"/>
</dbReference>
<gene>
    <name evidence="1" type="ORF">ACFORF_05745</name>
</gene>
<evidence type="ECO:0000313" key="2">
    <source>
        <dbReference type="Proteomes" id="UP001595807"/>
    </source>
</evidence>
<dbReference type="InterPro" id="IPR047640">
    <property type="entry name" value="RpiR-like"/>
</dbReference>
<dbReference type="InterPro" id="IPR046348">
    <property type="entry name" value="SIS_dom_sf"/>
</dbReference>
<dbReference type="Gene3D" id="3.40.50.10490">
    <property type="entry name" value="Glucose-6-phosphate isomerase like protein, domain 1"/>
    <property type="match status" value="1"/>
</dbReference>